<reference evidence="1" key="1">
    <citation type="submission" date="2022-12" db="EMBL/GenBank/DDBJ databases">
        <title>Clostridium sp. nov., isolated from industrial wastewater.</title>
        <authorList>
            <person name="Jiayan W."/>
        </authorList>
    </citation>
    <scope>NUCLEOTIDE SEQUENCE</scope>
    <source>
        <strain evidence="1">ZC22-4</strain>
    </source>
</reference>
<dbReference type="Proteomes" id="UP001144612">
    <property type="component" value="Unassembled WGS sequence"/>
</dbReference>
<evidence type="ECO:0000313" key="2">
    <source>
        <dbReference type="Proteomes" id="UP001144612"/>
    </source>
</evidence>
<organism evidence="1 2">
    <name type="scientific">Clostridium brassicae</name>
    <dbReference type="NCBI Taxonomy" id="2999072"/>
    <lineage>
        <taxon>Bacteria</taxon>
        <taxon>Bacillati</taxon>
        <taxon>Bacillota</taxon>
        <taxon>Clostridia</taxon>
        <taxon>Eubacteriales</taxon>
        <taxon>Clostridiaceae</taxon>
        <taxon>Clostridium</taxon>
    </lineage>
</organism>
<keyword evidence="2" id="KW-1185">Reference proteome</keyword>
<sequence length="156" mass="18433">MKIFIVRKENELDEEKQKDEKVQRVAIKEDEKFNYIVIKNPYDSNKICIINDIEILNQGVPNKLCLMVGEEDLYRDINDNSHVKKFDILNFKTKNIQKGNESNIEISSRDILINEECNILNKFTIIMLPRGCIFIKLDKEVNFFNMNINWTSEEIS</sequence>
<accession>A0ABT4DA42</accession>
<proteinExistence type="predicted"/>
<comment type="caution">
    <text evidence="1">The sequence shown here is derived from an EMBL/GenBank/DDBJ whole genome shotgun (WGS) entry which is preliminary data.</text>
</comment>
<dbReference type="EMBL" id="JAPQFJ010000011">
    <property type="protein sequence ID" value="MCY6959182.1"/>
    <property type="molecule type" value="Genomic_DNA"/>
</dbReference>
<dbReference type="RefSeq" id="WP_268061607.1">
    <property type="nucleotide sequence ID" value="NZ_JAPQFJ010000011.1"/>
</dbReference>
<name>A0ABT4DA42_9CLOT</name>
<evidence type="ECO:0000313" key="1">
    <source>
        <dbReference type="EMBL" id="MCY6959182.1"/>
    </source>
</evidence>
<gene>
    <name evidence="1" type="ORF">OW729_11260</name>
</gene>
<protein>
    <submittedName>
        <fullName evidence="1">Uncharacterized protein</fullName>
    </submittedName>
</protein>